<dbReference type="CDD" id="cd18093">
    <property type="entry name" value="SpoU-like_TrmJ"/>
    <property type="match status" value="1"/>
</dbReference>
<evidence type="ECO:0000256" key="1">
    <source>
        <dbReference type="ARBA" id="ARBA00007228"/>
    </source>
</evidence>
<evidence type="ECO:0000256" key="3">
    <source>
        <dbReference type="ARBA" id="ARBA00022679"/>
    </source>
</evidence>
<evidence type="ECO:0000313" key="6">
    <source>
        <dbReference type="EMBL" id="MBE6420964.1"/>
    </source>
</evidence>
<dbReference type="EMBL" id="SUVG01000002">
    <property type="protein sequence ID" value="MBE6420964.1"/>
    <property type="molecule type" value="Genomic_DNA"/>
</dbReference>
<organism evidence="6 7">
    <name type="scientific">Candidatus Avelusimicrobium gallicola</name>
    <dbReference type="NCBI Taxonomy" id="2562704"/>
    <lineage>
        <taxon>Bacteria</taxon>
        <taxon>Pseudomonadati</taxon>
        <taxon>Elusimicrobiota</taxon>
        <taxon>Elusimicrobia</taxon>
        <taxon>Elusimicrobiales</taxon>
        <taxon>Elusimicrobiaceae</taxon>
        <taxon>Candidatus Avelusimicrobium</taxon>
    </lineage>
</organism>
<dbReference type="Pfam" id="PF00588">
    <property type="entry name" value="SpoU_methylase"/>
    <property type="match status" value="1"/>
</dbReference>
<keyword evidence="2 6" id="KW-0489">Methyltransferase</keyword>
<evidence type="ECO:0000256" key="4">
    <source>
        <dbReference type="ARBA" id="ARBA00022691"/>
    </source>
</evidence>
<gene>
    <name evidence="6" type="ORF">E7027_02310</name>
</gene>
<dbReference type="InterPro" id="IPR029028">
    <property type="entry name" value="Alpha/beta_knot_MTases"/>
</dbReference>
<accession>A0A928DRP1</accession>
<dbReference type="PANTHER" id="PTHR42786">
    <property type="entry name" value="TRNA/RRNA METHYLTRANSFERASE"/>
    <property type="match status" value="1"/>
</dbReference>
<dbReference type="PIRSF" id="PIRSF004808">
    <property type="entry name" value="LasT"/>
    <property type="match status" value="1"/>
</dbReference>
<dbReference type="SUPFAM" id="SSF75217">
    <property type="entry name" value="alpha/beta knot"/>
    <property type="match status" value="1"/>
</dbReference>
<protein>
    <submittedName>
        <fullName evidence="6">RNA methyltransferase</fullName>
    </submittedName>
</protein>
<dbReference type="GO" id="GO:0005829">
    <property type="term" value="C:cytosol"/>
    <property type="evidence" value="ECO:0007669"/>
    <property type="project" value="TreeGrafter"/>
</dbReference>
<evidence type="ECO:0000256" key="2">
    <source>
        <dbReference type="ARBA" id="ARBA00022603"/>
    </source>
</evidence>
<proteinExistence type="inferred from homology"/>
<dbReference type="GO" id="GO:0003723">
    <property type="term" value="F:RNA binding"/>
    <property type="evidence" value="ECO:0007669"/>
    <property type="project" value="InterPro"/>
</dbReference>
<reference evidence="6" key="1">
    <citation type="submission" date="2019-04" db="EMBL/GenBank/DDBJ databases">
        <title>Evolution of Biomass-Degrading Anaerobic Consortia Revealed by Metagenomics.</title>
        <authorList>
            <person name="Peng X."/>
        </authorList>
    </citation>
    <scope>NUCLEOTIDE SEQUENCE</scope>
    <source>
        <strain evidence="6">SIG66</strain>
    </source>
</reference>
<dbReference type="InterPro" id="IPR004384">
    <property type="entry name" value="RNA_MeTrfase_TrmJ/LasT"/>
</dbReference>
<evidence type="ECO:0000259" key="5">
    <source>
        <dbReference type="Pfam" id="PF00588"/>
    </source>
</evidence>
<feature type="domain" description="tRNA/rRNA methyltransferase SpoU type" evidence="5">
    <location>
        <begin position="4"/>
        <end position="151"/>
    </location>
</feature>
<comment type="caution">
    <text evidence="6">The sequence shown here is derived from an EMBL/GenBank/DDBJ whole genome shotgun (WGS) entry which is preliminary data.</text>
</comment>
<dbReference type="InterPro" id="IPR001537">
    <property type="entry name" value="SpoU_MeTrfase"/>
</dbReference>
<dbReference type="Proteomes" id="UP000725649">
    <property type="component" value="Unassembled WGS sequence"/>
</dbReference>
<dbReference type="GO" id="GO:0002128">
    <property type="term" value="P:tRNA nucleoside ribose methylation"/>
    <property type="evidence" value="ECO:0007669"/>
    <property type="project" value="TreeGrafter"/>
</dbReference>
<sequence length="235" mass="26079">MSRFCVVLVRPRDPNNMGACARAMGNFGLTDLRIVNPYPPIWQEAVSAVGVADILKNARCFDTLDEALADTHFSLAATALKKREVKQEIVVLPALNDRLAETDGLTALVFGNEKTGLSNEDISRCQAVLNIPTASKQPSINLAQAVILTCYELSRRADFKPLRSAPSKKMLPTDEQKELVVESLDRVCEKLHLRTDLTPAQRKAFLRSVLKESSLSKDRLFFIKKLVEKIAGELD</sequence>
<dbReference type="PANTHER" id="PTHR42786:SF2">
    <property type="entry name" value="TRNA (CYTIDINE_URIDINE-2'-O-)-METHYLTRANSFERASE TRMJ"/>
    <property type="match status" value="1"/>
</dbReference>
<comment type="similarity">
    <text evidence="1">Belongs to the class IV-like SAM-binding methyltransferase superfamily. RNA methyltransferase TrmH family.</text>
</comment>
<keyword evidence="4" id="KW-0949">S-adenosyl-L-methionine</keyword>
<dbReference type="GO" id="GO:0008173">
    <property type="term" value="F:RNA methyltransferase activity"/>
    <property type="evidence" value="ECO:0007669"/>
    <property type="project" value="InterPro"/>
</dbReference>
<dbReference type="AlphaFoldDB" id="A0A928DRP1"/>
<dbReference type="Gene3D" id="3.40.1280.10">
    <property type="match status" value="1"/>
</dbReference>
<dbReference type="InterPro" id="IPR029026">
    <property type="entry name" value="tRNA_m1G_MTases_N"/>
</dbReference>
<name>A0A928DRP1_9BACT</name>
<keyword evidence="3" id="KW-0808">Transferase</keyword>
<evidence type="ECO:0000313" key="7">
    <source>
        <dbReference type="Proteomes" id="UP000725649"/>
    </source>
</evidence>